<dbReference type="GO" id="GO:0016757">
    <property type="term" value="F:glycosyltransferase activity"/>
    <property type="evidence" value="ECO:0007669"/>
    <property type="project" value="UniProtKB-KW"/>
</dbReference>
<evidence type="ECO:0000256" key="6">
    <source>
        <dbReference type="ARBA" id="ARBA00023136"/>
    </source>
</evidence>
<dbReference type="GO" id="GO:0016117">
    <property type="term" value="P:carotenoid biosynthetic process"/>
    <property type="evidence" value="ECO:0007669"/>
    <property type="project" value="UniProtKB-KW"/>
</dbReference>
<dbReference type="Gene3D" id="3.90.550.10">
    <property type="entry name" value="Spore Coat Polysaccharide Biosynthesis Protein SpsA, Chain A"/>
    <property type="match status" value="1"/>
</dbReference>
<name>A0A1H8GQ61_9BACI</name>
<evidence type="ECO:0000256" key="7">
    <source>
        <dbReference type="ARBA" id="ARBA00037281"/>
    </source>
</evidence>
<feature type="transmembrane region" description="Helical" evidence="11">
    <location>
        <begin position="306"/>
        <end position="323"/>
    </location>
</feature>
<accession>A0A1H8GQ61</accession>
<evidence type="ECO:0000256" key="5">
    <source>
        <dbReference type="ARBA" id="ARBA00022746"/>
    </source>
</evidence>
<gene>
    <name evidence="13" type="ORF">SAMN04488134_101119</name>
</gene>
<evidence type="ECO:0000256" key="4">
    <source>
        <dbReference type="ARBA" id="ARBA00022679"/>
    </source>
</evidence>
<dbReference type="Pfam" id="PF00535">
    <property type="entry name" value="Glycos_transf_2"/>
    <property type="match status" value="1"/>
</dbReference>
<evidence type="ECO:0000313" key="14">
    <source>
        <dbReference type="Proteomes" id="UP000199300"/>
    </source>
</evidence>
<evidence type="ECO:0000256" key="8">
    <source>
        <dbReference type="ARBA" id="ARBA00037904"/>
    </source>
</evidence>
<comment type="pathway">
    <text evidence="8">Carotenoid biosynthesis; staphyloxanthin biosynthesis; staphyloxanthin from farnesyl diphosphate: step 4/5.</text>
</comment>
<dbReference type="STRING" id="872970.SAMN04488134_101119"/>
<feature type="transmembrane region" description="Helical" evidence="11">
    <location>
        <begin position="279"/>
        <end position="299"/>
    </location>
</feature>
<dbReference type="OrthoDB" id="9800276at2"/>
<sequence length="369" mass="41555">MELIALGLFIILSCQLIFVSINLAYYPKLKLVKTPTKSSVKLSVLIPVRDEASNIQACLTSIVQQSLLPDEIIVLNDHSTDQTEHLVREMIKNYPLIKYKEGKPLPDGWLGKSFACHQLAREANGDWFLFLDADVRLESGALNTLAPYLSKQGSGIVSGFPRQIVRTWFERLVVPMMMFVILAHLPVWLVQRSPKPVFAAAHGGFIAISKGSYQKVGGHQAIRDTIVDDMALFKLIKCNQEPATLLKIDTLAFMRMYHDAKSVWSGYQKNIFVGVNERYPLIIIVLVYYLILYLGPFLLLIAGIDWIFAVLLIGLGILTKALADYSNGVNPFYSLFMPVSVLCVIFIAYSSVLTKKRGIGYQWKGRRYF</sequence>
<keyword evidence="3" id="KW-0328">Glycosyltransferase</keyword>
<feature type="domain" description="Glycosyltransferase 2-like" evidence="12">
    <location>
        <begin position="43"/>
        <end position="215"/>
    </location>
</feature>
<protein>
    <recommendedName>
        <fullName evidence="10">4,4'-diaponeurosporenoate glycosyltransferase</fullName>
    </recommendedName>
</protein>
<evidence type="ECO:0000256" key="10">
    <source>
        <dbReference type="ARBA" id="ARBA00040345"/>
    </source>
</evidence>
<feature type="transmembrane region" description="Helical" evidence="11">
    <location>
        <begin position="172"/>
        <end position="190"/>
    </location>
</feature>
<keyword evidence="4 13" id="KW-0808">Transferase</keyword>
<keyword evidence="11" id="KW-0812">Transmembrane</keyword>
<keyword evidence="6 11" id="KW-0472">Membrane</keyword>
<comment type="subcellular location">
    <subcellularLocation>
        <location evidence="1">Cell membrane</location>
    </subcellularLocation>
</comment>
<feature type="transmembrane region" description="Helical" evidence="11">
    <location>
        <begin position="335"/>
        <end position="354"/>
    </location>
</feature>
<dbReference type="PANTHER" id="PTHR43646:SF2">
    <property type="entry name" value="GLYCOSYLTRANSFERASE 2-LIKE DOMAIN-CONTAINING PROTEIN"/>
    <property type="match status" value="1"/>
</dbReference>
<proteinExistence type="inferred from homology"/>
<dbReference type="InterPro" id="IPR029044">
    <property type="entry name" value="Nucleotide-diphossugar_trans"/>
</dbReference>
<comment type="function">
    <text evidence="7">Catalyzes the glycosylation of 4,4'-diaponeurosporenoate, i.e. the esterification of glucose at the C1'' position with the carboxyl group of 4,4'-diaponeurosporenic acid, to form glycosyl-4,4'-diaponeurosporenoate. This is a step in the biosynthesis of staphyloxanthin, an orange pigment present in most staphylococci strains.</text>
</comment>
<dbReference type="InterPro" id="IPR001173">
    <property type="entry name" value="Glyco_trans_2-like"/>
</dbReference>
<dbReference type="SUPFAM" id="SSF53448">
    <property type="entry name" value="Nucleotide-diphospho-sugar transferases"/>
    <property type="match status" value="1"/>
</dbReference>
<dbReference type="CDD" id="cd00761">
    <property type="entry name" value="Glyco_tranf_GTA_type"/>
    <property type="match status" value="1"/>
</dbReference>
<dbReference type="PANTHER" id="PTHR43646">
    <property type="entry name" value="GLYCOSYLTRANSFERASE"/>
    <property type="match status" value="1"/>
</dbReference>
<feature type="transmembrane region" description="Helical" evidence="11">
    <location>
        <begin position="6"/>
        <end position="26"/>
    </location>
</feature>
<evidence type="ECO:0000256" key="3">
    <source>
        <dbReference type="ARBA" id="ARBA00022676"/>
    </source>
</evidence>
<evidence type="ECO:0000256" key="11">
    <source>
        <dbReference type="SAM" id="Phobius"/>
    </source>
</evidence>
<dbReference type="RefSeq" id="WP_091493561.1">
    <property type="nucleotide sequence ID" value="NZ_FODJ01000001.1"/>
</dbReference>
<evidence type="ECO:0000256" key="2">
    <source>
        <dbReference type="ARBA" id="ARBA00022475"/>
    </source>
</evidence>
<comment type="similarity">
    <text evidence="9">Belongs to the glycosyltransferase 2 family. CrtQ subfamily.</text>
</comment>
<keyword evidence="2" id="KW-1003">Cell membrane</keyword>
<keyword evidence="5" id="KW-0125">Carotenoid biosynthesis</keyword>
<organism evidence="13 14">
    <name type="scientific">Amphibacillus marinus</name>
    <dbReference type="NCBI Taxonomy" id="872970"/>
    <lineage>
        <taxon>Bacteria</taxon>
        <taxon>Bacillati</taxon>
        <taxon>Bacillota</taxon>
        <taxon>Bacilli</taxon>
        <taxon>Bacillales</taxon>
        <taxon>Bacillaceae</taxon>
        <taxon>Amphibacillus</taxon>
    </lineage>
</organism>
<evidence type="ECO:0000256" key="9">
    <source>
        <dbReference type="ARBA" id="ARBA00038120"/>
    </source>
</evidence>
<dbReference type="Proteomes" id="UP000199300">
    <property type="component" value="Unassembled WGS sequence"/>
</dbReference>
<keyword evidence="14" id="KW-1185">Reference proteome</keyword>
<evidence type="ECO:0000259" key="12">
    <source>
        <dbReference type="Pfam" id="PF00535"/>
    </source>
</evidence>
<keyword evidence="11" id="KW-1133">Transmembrane helix</keyword>
<dbReference type="GO" id="GO:0005886">
    <property type="term" value="C:plasma membrane"/>
    <property type="evidence" value="ECO:0007669"/>
    <property type="project" value="UniProtKB-SubCell"/>
</dbReference>
<evidence type="ECO:0000256" key="1">
    <source>
        <dbReference type="ARBA" id="ARBA00004236"/>
    </source>
</evidence>
<evidence type="ECO:0000313" key="13">
    <source>
        <dbReference type="EMBL" id="SEN45418.1"/>
    </source>
</evidence>
<dbReference type="EMBL" id="FODJ01000001">
    <property type="protein sequence ID" value="SEN45418.1"/>
    <property type="molecule type" value="Genomic_DNA"/>
</dbReference>
<reference evidence="13 14" key="1">
    <citation type="submission" date="2016-10" db="EMBL/GenBank/DDBJ databases">
        <authorList>
            <person name="de Groot N.N."/>
        </authorList>
    </citation>
    <scope>NUCLEOTIDE SEQUENCE [LARGE SCALE GENOMIC DNA]</scope>
    <source>
        <strain evidence="13 14">CGMCC 1.10434</strain>
    </source>
</reference>
<dbReference type="AlphaFoldDB" id="A0A1H8GQ61"/>